<sequence length="119" mass="13869">MQVAAWMEATDGERRGLYIWGRSALNVRIERLWVVTAQPAPCLTAPPSLLAHINRQLTFFAESWNHRRIQIRGGPNRSPNDMFRFDMLGDSIRGDRLLLEDNMPDTELEVFVVDWDENW</sequence>
<proteinExistence type="predicted"/>
<organism evidence="1 2">
    <name type="scientific">Artomyces pyxidatus</name>
    <dbReference type="NCBI Taxonomy" id="48021"/>
    <lineage>
        <taxon>Eukaryota</taxon>
        <taxon>Fungi</taxon>
        <taxon>Dikarya</taxon>
        <taxon>Basidiomycota</taxon>
        <taxon>Agaricomycotina</taxon>
        <taxon>Agaricomycetes</taxon>
        <taxon>Russulales</taxon>
        <taxon>Auriscalpiaceae</taxon>
        <taxon>Artomyces</taxon>
    </lineage>
</organism>
<gene>
    <name evidence="1" type="ORF">BV25DRAFT_1921804</name>
</gene>
<comment type="caution">
    <text evidence="1">The sequence shown here is derived from an EMBL/GenBank/DDBJ whole genome shotgun (WGS) entry which is preliminary data.</text>
</comment>
<dbReference type="Proteomes" id="UP000814140">
    <property type="component" value="Unassembled WGS sequence"/>
</dbReference>
<evidence type="ECO:0000313" key="2">
    <source>
        <dbReference type="Proteomes" id="UP000814140"/>
    </source>
</evidence>
<keyword evidence="2" id="KW-1185">Reference proteome</keyword>
<protein>
    <submittedName>
        <fullName evidence="1">Uncharacterized protein</fullName>
    </submittedName>
</protein>
<name>A0ACB8SHN8_9AGAM</name>
<reference evidence="1" key="2">
    <citation type="journal article" date="2022" name="New Phytol.">
        <title>Evolutionary transition to the ectomycorrhizal habit in the genomes of a hyperdiverse lineage of mushroom-forming fungi.</title>
        <authorList>
            <person name="Looney B."/>
            <person name="Miyauchi S."/>
            <person name="Morin E."/>
            <person name="Drula E."/>
            <person name="Courty P.E."/>
            <person name="Kohler A."/>
            <person name="Kuo A."/>
            <person name="LaButti K."/>
            <person name="Pangilinan J."/>
            <person name="Lipzen A."/>
            <person name="Riley R."/>
            <person name="Andreopoulos W."/>
            <person name="He G."/>
            <person name="Johnson J."/>
            <person name="Nolan M."/>
            <person name="Tritt A."/>
            <person name="Barry K.W."/>
            <person name="Grigoriev I.V."/>
            <person name="Nagy L.G."/>
            <person name="Hibbett D."/>
            <person name="Henrissat B."/>
            <person name="Matheny P.B."/>
            <person name="Labbe J."/>
            <person name="Martin F.M."/>
        </authorList>
    </citation>
    <scope>NUCLEOTIDE SEQUENCE</scope>
    <source>
        <strain evidence="1">HHB10654</strain>
    </source>
</reference>
<accession>A0ACB8SHN8</accession>
<reference evidence="1" key="1">
    <citation type="submission" date="2021-03" db="EMBL/GenBank/DDBJ databases">
        <authorList>
            <consortium name="DOE Joint Genome Institute"/>
            <person name="Ahrendt S."/>
            <person name="Looney B.P."/>
            <person name="Miyauchi S."/>
            <person name="Morin E."/>
            <person name="Drula E."/>
            <person name="Courty P.E."/>
            <person name="Chicoki N."/>
            <person name="Fauchery L."/>
            <person name="Kohler A."/>
            <person name="Kuo A."/>
            <person name="Labutti K."/>
            <person name="Pangilinan J."/>
            <person name="Lipzen A."/>
            <person name="Riley R."/>
            <person name="Andreopoulos W."/>
            <person name="He G."/>
            <person name="Johnson J."/>
            <person name="Barry K.W."/>
            <person name="Grigoriev I.V."/>
            <person name="Nagy L."/>
            <person name="Hibbett D."/>
            <person name="Henrissat B."/>
            <person name="Matheny P.B."/>
            <person name="Labbe J."/>
            <person name="Martin F."/>
        </authorList>
    </citation>
    <scope>NUCLEOTIDE SEQUENCE</scope>
    <source>
        <strain evidence="1">HHB10654</strain>
    </source>
</reference>
<dbReference type="EMBL" id="MU277291">
    <property type="protein sequence ID" value="KAI0055455.1"/>
    <property type="molecule type" value="Genomic_DNA"/>
</dbReference>
<evidence type="ECO:0000313" key="1">
    <source>
        <dbReference type="EMBL" id="KAI0055455.1"/>
    </source>
</evidence>